<name>A0AAN7W5L0_9PEZI</name>
<feature type="region of interest" description="Disordered" evidence="1">
    <location>
        <begin position="276"/>
        <end position="300"/>
    </location>
</feature>
<dbReference type="EMBL" id="JAVRQU010000010">
    <property type="protein sequence ID" value="KAK5697946.1"/>
    <property type="molecule type" value="Genomic_DNA"/>
</dbReference>
<evidence type="ECO:0000313" key="3">
    <source>
        <dbReference type="Proteomes" id="UP001310594"/>
    </source>
</evidence>
<reference evidence="2" key="1">
    <citation type="submission" date="2023-08" db="EMBL/GenBank/DDBJ databases">
        <title>Black Yeasts Isolated from many extreme environments.</title>
        <authorList>
            <person name="Coleine C."/>
            <person name="Stajich J.E."/>
            <person name="Selbmann L."/>
        </authorList>
    </citation>
    <scope>NUCLEOTIDE SEQUENCE</scope>
    <source>
        <strain evidence="2">CCFEE 5810</strain>
    </source>
</reference>
<comment type="caution">
    <text evidence="2">The sequence shown here is derived from an EMBL/GenBank/DDBJ whole genome shotgun (WGS) entry which is preliminary data.</text>
</comment>
<protein>
    <submittedName>
        <fullName evidence="2">Uncharacterized protein</fullName>
    </submittedName>
</protein>
<evidence type="ECO:0000313" key="2">
    <source>
        <dbReference type="EMBL" id="KAK5697946.1"/>
    </source>
</evidence>
<feature type="compositionally biased region" description="Basic and acidic residues" evidence="1">
    <location>
        <begin position="277"/>
        <end position="291"/>
    </location>
</feature>
<accession>A0AAN7W5L0</accession>
<gene>
    <name evidence="2" type="ORF">LTR97_006906</name>
</gene>
<sequence length="300" mass="33574">MIGLALYSRLPNLFCLSLIKQSLHETSGSSSRTLHLQVTPSSERHLRFLGAHQQVNELNSSKHLENLTGTVLLHREITTSSMVKISAVLRRCERSSGDVTELREIDNTIGNVFNADNWYMVEAFALALLDYEPPEQVPLPPLYKAKMYTYLSGHPDYPEDSNLLVARSWIDRAIKDAIAHVGFIPAEMQERQDMIEKQLALPVPPTPSDLSLEGLTLGGMDGTVDGTMESSSTVEVPHNKDKCKQCLYYKYGDFVPEMVEPPAPETPLETATAKLADAQRKTKEIKAEDVAQQRLRRRLA</sequence>
<dbReference type="Proteomes" id="UP001310594">
    <property type="component" value="Unassembled WGS sequence"/>
</dbReference>
<dbReference type="AlphaFoldDB" id="A0AAN7W5L0"/>
<evidence type="ECO:0000256" key="1">
    <source>
        <dbReference type="SAM" id="MobiDB-lite"/>
    </source>
</evidence>
<organism evidence="2 3">
    <name type="scientific">Elasticomyces elasticus</name>
    <dbReference type="NCBI Taxonomy" id="574655"/>
    <lineage>
        <taxon>Eukaryota</taxon>
        <taxon>Fungi</taxon>
        <taxon>Dikarya</taxon>
        <taxon>Ascomycota</taxon>
        <taxon>Pezizomycotina</taxon>
        <taxon>Dothideomycetes</taxon>
        <taxon>Dothideomycetidae</taxon>
        <taxon>Mycosphaerellales</taxon>
        <taxon>Teratosphaeriaceae</taxon>
        <taxon>Elasticomyces</taxon>
    </lineage>
</organism>
<proteinExistence type="predicted"/>